<protein>
    <submittedName>
        <fullName evidence="5">AraC family transcriptional regulator</fullName>
    </submittedName>
</protein>
<organism evidence="5 6">
    <name type="scientific">Anthropogastromicrobium aceti</name>
    <dbReference type="NCBI Taxonomy" id="2981768"/>
    <lineage>
        <taxon>Bacteria</taxon>
        <taxon>Bacillati</taxon>
        <taxon>Bacillota</taxon>
        <taxon>Clostridia</taxon>
        <taxon>Lachnospirales</taxon>
        <taxon>Lachnospiraceae</taxon>
        <taxon>Anthropogastromicrobium</taxon>
    </lineage>
</organism>
<dbReference type="GO" id="GO:0003700">
    <property type="term" value="F:DNA-binding transcription factor activity"/>
    <property type="evidence" value="ECO:0007669"/>
    <property type="project" value="InterPro"/>
</dbReference>
<dbReference type="Proteomes" id="UP001198200">
    <property type="component" value="Unassembled WGS sequence"/>
</dbReference>
<dbReference type="InterPro" id="IPR020449">
    <property type="entry name" value="Tscrpt_reg_AraC-type_HTH"/>
</dbReference>
<dbReference type="PROSITE" id="PS01124">
    <property type="entry name" value="HTH_ARAC_FAMILY_2"/>
    <property type="match status" value="1"/>
</dbReference>
<dbReference type="AlphaFoldDB" id="A0AAE3E4X6"/>
<dbReference type="SUPFAM" id="SSF46689">
    <property type="entry name" value="Homeodomain-like"/>
    <property type="match status" value="2"/>
</dbReference>
<dbReference type="PANTHER" id="PTHR43280:SF34">
    <property type="entry name" value="ARAC-FAMILY TRANSCRIPTIONAL REGULATOR"/>
    <property type="match status" value="1"/>
</dbReference>
<dbReference type="InterPro" id="IPR003313">
    <property type="entry name" value="AraC-bd"/>
</dbReference>
<comment type="caution">
    <text evidence="5">The sequence shown here is derived from an EMBL/GenBank/DDBJ whole genome shotgun (WGS) entry which is preliminary data.</text>
</comment>
<dbReference type="GO" id="GO:0043565">
    <property type="term" value="F:sequence-specific DNA binding"/>
    <property type="evidence" value="ECO:0007669"/>
    <property type="project" value="InterPro"/>
</dbReference>
<dbReference type="PANTHER" id="PTHR43280">
    <property type="entry name" value="ARAC-FAMILY TRANSCRIPTIONAL REGULATOR"/>
    <property type="match status" value="1"/>
</dbReference>
<dbReference type="InterPro" id="IPR037923">
    <property type="entry name" value="HTH-like"/>
</dbReference>
<accession>A0AAE3E4X6</accession>
<evidence type="ECO:0000256" key="1">
    <source>
        <dbReference type="ARBA" id="ARBA00023015"/>
    </source>
</evidence>
<dbReference type="PROSITE" id="PS00041">
    <property type="entry name" value="HTH_ARAC_FAMILY_1"/>
    <property type="match status" value="1"/>
</dbReference>
<proteinExistence type="predicted"/>
<dbReference type="InterPro" id="IPR014710">
    <property type="entry name" value="RmlC-like_jellyroll"/>
</dbReference>
<dbReference type="RefSeq" id="WP_308731980.1">
    <property type="nucleotide sequence ID" value="NZ_JAJEQN010000025.1"/>
</dbReference>
<dbReference type="InterPro" id="IPR009057">
    <property type="entry name" value="Homeodomain-like_sf"/>
</dbReference>
<dbReference type="Pfam" id="PF12833">
    <property type="entry name" value="HTH_18"/>
    <property type="match status" value="1"/>
</dbReference>
<dbReference type="EMBL" id="JAJEQN010000025">
    <property type="protein sequence ID" value="MCC2222029.1"/>
    <property type="molecule type" value="Genomic_DNA"/>
</dbReference>
<dbReference type="SUPFAM" id="SSF51215">
    <property type="entry name" value="Regulatory protein AraC"/>
    <property type="match status" value="1"/>
</dbReference>
<name>A0AAE3E4X6_9FIRM</name>
<evidence type="ECO:0000256" key="3">
    <source>
        <dbReference type="ARBA" id="ARBA00023163"/>
    </source>
</evidence>
<evidence type="ECO:0000313" key="5">
    <source>
        <dbReference type="EMBL" id="MCC2222029.1"/>
    </source>
</evidence>
<sequence length="292" mass="33258">MQIPEYENYHETKSHSTPDFPYNAYICSIPLDFEKVPLHWHDEVEIIYIKKGRGRVTLDFTSLYVEAGDIIIVSPGQLHAIGPAEYSMEYENIIFSLDLLCTGSMDALSSEFFEPFLAGTIGFEHLVCCDDEHYPVLSSCLNHIDSISSSFPKGYRLAIKGALFTFFYTIFTNSTDIPAPKNDPHIERLKSVLKYIETHYMSSISIDEISAVSGFSASHFMRFFKSAMGTSFTSYLSSYRLSMAARLLMLTNDSILDIALSCGYENLSYFNRSFKKRYKKTPSEYRRGSNET</sequence>
<dbReference type="Gene3D" id="2.60.120.10">
    <property type="entry name" value="Jelly Rolls"/>
    <property type="match status" value="1"/>
</dbReference>
<feature type="domain" description="HTH araC/xylS-type" evidence="4">
    <location>
        <begin position="190"/>
        <end position="288"/>
    </location>
</feature>
<dbReference type="Pfam" id="PF02311">
    <property type="entry name" value="AraC_binding"/>
    <property type="match status" value="1"/>
</dbReference>
<keyword evidence="2" id="KW-0238">DNA-binding</keyword>
<evidence type="ECO:0000259" key="4">
    <source>
        <dbReference type="PROSITE" id="PS01124"/>
    </source>
</evidence>
<dbReference type="Gene3D" id="1.10.10.60">
    <property type="entry name" value="Homeodomain-like"/>
    <property type="match status" value="2"/>
</dbReference>
<evidence type="ECO:0000256" key="2">
    <source>
        <dbReference type="ARBA" id="ARBA00023125"/>
    </source>
</evidence>
<evidence type="ECO:0000313" key="6">
    <source>
        <dbReference type="Proteomes" id="UP001198200"/>
    </source>
</evidence>
<keyword evidence="1" id="KW-0805">Transcription regulation</keyword>
<dbReference type="SMART" id="SM00342">
    <property type="entry name" value="HTH_ARAC"/>
    <property type="match status" value="1"/>
</dbReference>
<dbReference type="InterPro" id="IPR018062">
    <property type="entry name" value="HTH_AraC-typ_CS"/>
</dbReference>
<keyword evidence="3" id="KW-0804">Transcription</keyword>
<reference evidence="5 6" key="1">
    <citation type="submission" date="2021-10" db="EMBL/GenBank/DDBJ databases">
        <title>Anaerobic single-cell dispensing facilitates the cultivation of human gut bacteria.</title>
        <authorList>
            <person name="Afrizal A."/>
        </authorList>
    </citation>
    <scope>NUCLEOTIDE SEQUENCE [LARGE SCALE GENOMIC DNA]</scope>
    <source>
        <strain evidence="5 6">CLA-AA-H224</strain>
    </source>
</reference>
<dbReference type="InterPro" id="IPR018060">
    <property type="entry name" value="HTH_AraC"/>
</dbReference>
<keyword evidence="6" id="KW-1185">Reference proteome</keyword>
<dbReference type="PRINTS" id="PR00032">
    <property type="entry name" value="HTHARAC"/>
</dbReference>
<gene>
    <name evidence="5" type="ORF">LKD48_10340</name>
</gene>